<gene>
    <name evidence="5" type="ORF">L2A60_10145</name>
</gene>
<dbReference type="Pfam" id="PF00563">
    <property type="entry name" value="EAL"/>
    <property type="match status" value="1"/>
</dbReference>
<accession>A0ABS9DWC0</accession>
<dbReference type="InterPro" id="IPR000014">
    <property type="entry name" value="PAS"/>
</dbReference>
<dbReference type="SUPFAM" id="SSF141868">
    <property type="entry name" value="EAL domain-like"/>
    <property type="match status" value="1"/>
</dbReference>
<evidence type="ECO:0000259" key="4">
    <source>
        <dbReference type="PROSITE" id="PS50887"/>
    </source>
</evidence>
<sequence>MKRLNHRIVSLMTHRDIPAQYRDQVQEIHLNTWTRHGFFMIPVGFIVALALFFQSDRFISNVKIKISFVFIFFIYVLLFLFCIFWNKSDNKEKFIKNYFLYLCYMRLFLGIFWSIFINIMIYSSNGPQVILLFGVEIGLISSAVIGGPLTYAFAFWIPIVIGSFVPVFEDARFFYFPVFLCLLSYTVYTLISIIFINNRLIERTVASLRLTQTSETIRVLLRDFEENASDWLWETDAERNLKHASARFAEVARRPAASIRGDFLAFIAGEDDTIRKVRKNTGDPYEPLRLKFEMQRPFRDIVVPANMDGEQRWWSLTGKPITDQAGVFIGYRGVGSDVTAMHQSRERIAYLARHDTLTDLANRTEFNNALGQLLADGSRSGAALLCLDLDQFKAINDSYGHGLGDSVLRAVAHRIRSAIRDRDIAARLGGDEFSIVLPSNNEFDATAVAERVIDRIARPFKFDGVTVEIGVSIGIALAPHDGETSEELYKNADLALYRAKDAGRGTWRLFDREMDRHLQERRSLQRDIKRALLSEQLFVEYQPFVALDTHKITGLESLVRWHHPERGIIAPDEFIEIAEQSGHIGTITAFVLAESLAVAAQLPANVSIAVNLSPLHLREAWLFDQLSGIIERSKIDPGRIEFEVTESAVLETEGRTLENLHRLRELGCRIAIDDFGTGYSSLATLRGFPFDRLKIDRSFIVDLERRENDAPIVKAIIELSRTLGLRVTAEGVETARHADILRAYQCHDGQGFLFSPPLPKRDVLEWFECDNTAHGMAPGQVGSAI</sequence>
<dbReference type="InterPro" id="IPR043128">
    <property type="entry name" value="Rev_trsase/Diguanyl_cyclase"/>
</dbReference>
<dbReference type="SUPFAM" id="SSF55785">
    <property type="entry name" value="PYP-like sensor domain (PAS domain)"/>
    <property type="match status" value="1"/>
</dbReference>
<dbReference type="SUPFAM" id="SSF55073">
    <property type="entry name" value="Nucleotide cyclase"/>
    <property type="match status" value="1"/>
</dbReference>
<dbReference type="Proteomes" id="UP001521209">
    <property type="component" value="Unassembled WGS sequence"/>
</dbReference>
<evidence type="ECO:0000313" key="6">
    <source>
        <dbReference type="Proteomes" id="UP001521209"/>
    </source>
</evidence>
<proteinExistence type="predicted"/>
<dbReference type="PROSITE" id="PS50883">
    <property type="entry name" value="EAL"/>
    <property type="match status" value="1"/>
</dbReference>
<dbReference type="CDD" id="cd01948">
    <property type="entry name" value="EAL"/>
    <property type="match status" value="1"/>
</dbReference>
<feature type="domain" description="EAL" evidence="3">
    <location>
        <begin position="521"/>
        <end position="771"/>
    </location>
</feature>
<dbReference type="PANTHER" id="PTHR44757:SF10">
    <property type="entry name" value="MEMBRANE PROTEIN"/>
    <property type="match status" value="1"/>
</dbReference>
<dbReference type="InterPro" id="IPR000700">
    <property type="entry name" value="PAS-assoc_C"/>
</dbReference>
<name>A0ABS9DWC0_9PROT</name>
<keyword evidence="1" id="KW-0472">Membrane</keyword>
<dbReference type="InterPro" id="IPR001633">
    <property type="entry name" value="EAL_dom"/>
</dbReference>
<dbReference type="Pfam" id="PF00990">
    <property type="entry name" value="GGDEF"/>
    <property type="match status" value="1"/>
</dbReference>
<dbReference type="PROSITE" id="PS50887">
    <property type="entry name" value="GGDEF"/>
    <property type="match status" value="1"/>
</dbReference>
<dbReference type="InterPro" id="IPR035965">
    <property type="entry name" value="PAS-like_dom_sf"/>
</dbReference>
<feature type="transmembrane region" description="Helical" evidence="1">
    <location>
        <begin position="173"/>
        <end position="196"/>
    </location>
</feature>
<keyword evidence="1" id="KW-1133">Transmembrane helix</keyword>
<evidence type="ECO:0000256" key="1">
    <source>
        <dbReference type="SAM" id="Phobius"/>
    </source>
</evidence>
<organism evidence="5 6">
    <name type="scientific">Acidiphilium iwatense</name>
    <dbReference type="NCBI Taxonomy" id="768198"/>
    <lineage>
        <taxon>Bacteria</taxon>
        <taxon>Pseudomonadati</taxon>
        <taxon>Pseudomonadota</taxon>
        <taxon>Alphaproteobacteria</taxon>
        <taxon>Acetobacterales</taxon>
        <taxon>Acidocellaceae</taxon>
        <taxon>Acidiphilium</taxon>
    </lineage>
</organism>
<dbReference type="SMART" id="SM00267">
    <property type="entry name" value="GGDEF"/>
    <property type="match status" value="1"/>
</dbReference>
<keyword evidence="6" id="KW-1185">Reference proteome</keyword>
<dbReference type="PANTHER" id="PTHR44757">
    <property type="entry name" value="DIGUANYLATE CYCLASE DGCP"/>
    <property type="match status" value="1"/>
</dbReference>
<feature type="transmembrane region" description="Helical" evidence="1">
    <location>
        <begin position="129"/>
        <end position="161"/>
    </location>
</feature>
<dbReference type="Gene3D" id="3.30.450.20">
    <property type="entry name" value="PAS domain"/>
    <property type="match status" value="1"/>
</dbReference>
<dbReference type="InterPro" id="IPR029787">
    <property type="entry name" value="Nucleotide_cyclase"/>
</dbReference>
<dbReference type="SMART" id="SM00052">
    <property type="entry name" value="EAL"/>
    <property type="match status" value="1"/>
</dbReference>
<feature type="transmembrane region" description="Helical" evidence="1">
    <location>
        <begin position="98"/>
        <end position="123"/>
    </location>
</feature>
<dbReference type="EMBL" id="JAKGBZ010000017">
    <property type="protein sequence ID" value="MCF3947040.1"/>
    <property type="molecule type" value="Genomic_DNA"/>
</dbReference>
<feature type="transmembrane region" description="Helical" evidence="1">
    <location>
        <begin position="37"/>
        <end position="54"/>
    </location>
</feature>
<dbReference type="InterPro" id="IPR000160">
    <property type="entry name" value="GGDEF_dom"/>
</dbReference>
<evidence type="ECO:0000313" key="5">
    <source>
        <dbReference type="EMBL" id="MCF3947040.1"/>
    </source>
</evidence>
<feature type="domain" description="GGDEF" evidence="4">
    <location>
        <begin position="380"/>
        <end position="512"/>
    </location>
</feature>
<dbReference type="InterPro" id="IPR035919">
    <property type="entry name" value="EAL_sf"/>
</dbReference>
<evidence type="ECO:0000259" key="3">
    <source>
        <dbReference type="PROSITE" id="PS50883"/>
    </source>
</evidence>
<feature type="transmembrane region" description="Helical" evidence="1">
    <location>
        <begin position="66"/>
        <end position="86"/>
    </location>
</feature>
<reference evidence="5 6" key="1">
    <citation type="submission" date="2022-01" db="EMBL/GenBank/DDBJ databases">
        <authorList>
            <person name="Won M."/>
            <person name="Kim S.-J."/>
            <person name="Kwon S.-W."/>
        </authorList>
    </citation>
    <scope>NUCLEOTIDE SEQUENCE [LARGE SCALE GENOMIC DNA]</scope>
    <source>
        <strain evidence="5 6">KCTC 23505</strain>
    </source>
</reference>
<dbReference type="Gene3D" id="3.30.70.270">
    <property type="match status" value="1"/>
</dbReference>
<evidence type="ECO:0000259" key="2">
    <source>
        <dbReference type="PROSITE" id="PS50113"/>
    </source>
</evidence>
<feature type="domain" description="PAC" evidence="2">
    <location>
        <begin position="296"/>
        <end position="350"/>
    </location>
</feature>
<protein>
    <submittedName>
        <fullName evidence="5">EAL domain-containing protein</fullName>
    </submittedName>
</protein>
<dbReference type="RefSeq" id="WP_235704271.1">
    <property type="nucleotide sequence ID" value="NZ_JAKGBZ010000017.1"/>
</dbReference>
<dbReference type="PROSITE" id="PS50113">
    <property type="entry name" value="PAC"/>
    <property type="match status" value="1"/>
</dbReference>
<comment type="caution">
    <text evidence="5">The sequence shown here is derived from an EMBL/GenBank/DDBJ whole genome shotgun (WGS) entry which is preliminary data.</text>
</comment>
<dbReference type="InterPro" id="IPR052155">
    <property type="entry name" value="Biofilm_reg_signaling"/>
</dbReference>
<keyword evidence="1" id="KW-0812">Transmembrane</keyword>
<dbReference type="CDD" id="cd01949">
    <property type="entry name" value="GGDEF"/>
    <property type="match status" value="1"/>
</dbReference>
<dbReference type="Gene3D" id="3.20.20.450">
    <property type="entry name" value="EAL domain"/>
    <property type="match status" value="1"/>
</dbReference>
<dbReference type="NCBIfam" id="TIGR00254">
    <property type="entry name" value="GGDEF"/>
    <property type="match status" value="1"/>
</dbReference>
<dbReference type="CDD" id="cd00130">
    <property type="entry name" value="PAS"/>
    <property type="match status" value="1"/>
</dbReference>